<protein>
    <submittedName>
        <fullName evidence="8">Dihydroorotate dehydrogenase</fullName>
    </submittedName>
</protein>
<dbReference type="RefSeq" id="WP_248668411.1">
    <property type="nucleotide sequence ID" value="NZ_JALPRX010000078.1"/>
</dbReference>
<dbReference type="PANTHER" id="PTHR48109:SF3">
    <property type="entry name" value="SLL0744 PROTEIN"/>
    <property type="match status" value="1"/>
</dbReference>
<dbReference type="AlphaFoldDB" id="A0A9X2BV53"/>
<dbReference type="InterPro" id="IPR050074">
    <property type="entry name" value="DHO_dehydrogenase"/>
</dbReference>
<dbReference type="GO" id="GO:0004152">
    <property type="term" value="F:dihydroorotate dehydrogenase activity"/>
    <property type="evidence" value="ECO:0007669"/>
    <property type="project" value="TreeGrafter"/>
</dbReference>
<comment type="pathway">
    <text evidence="2">Pyrimidine metabolism; UMP biosynthesis via de novo pathway.</text>
</comment>
<dbReference type="Pfam" id="PF01180">
    <property type="entry name" value="DHO_dh"/>
    <property type="match status" value="1"/>
</dbReference>
<dbReference type="Gene3D" id="3.20.20.70">
    <property type="entry name" value="Aldolase class I"/>
    <property type="match status" value="1"/>
</dbReference>
<keyword evidence="3" id="KW-0285">Flavoprotein</keyword>
<dbReference type="GO" id="GO:0005737">
    <property type="term" value="C:cytoplasm"/>
    <property type="evidence" value="ECO:0007669"/>
    <property type="project" value="InterPro"/>
</dbReference>
<evidence type="ECO:0000256" key="5">
    <source>
        <dbReference type="ARBA" id="ARBA00022975"/>
    </source>
</evidence>
<evidence type="ECO:0000256" key="2">
    <source>
        <dbReference type="ARBA" id="ARBA00004725"/>
    </source>
</evidence>
<comment type="caution">
    <text evidence="8">The sequence shown here is derived from an EMBL/GenBank/DDBJ whole genome shotgun (WGS) entry which is preliminary data.</text>
</comment>
<dbReference type="SUPFAM" id="SSF51395">
    <property type="entry name" value="FMN-linked oxidoreductases"/>
    <property type="match status" value="1"/>
</dbReference>
<dbReference type="GO" id="GO:0006207">
    <property type="term" value="P:'de novo' pyrimidine nucleobase biosynthetic process"/>
    <property type="evidence" value="ECO:0007669"/>
    <property type="project" value="TreeGrafter"/>
</dbReference>
<name>A0A9X2BV53_9PROT</name>
<evidence type="ECO:0000256" key="6">
    <source>
        <dbReference type="ARBA" id="ARBA00023002"/>
    </source>
</evidence>
<evidence type="ECO:0000313" key="8">
    <source>
        <dbReference type="EMBL" id="MCK8786298.1"/>
    </source>
</evidence>
<comment type="cofactor">
    <cofactor evidence="1">
        <name>FMN</name>
        <dbReference type="ChEBI" id="CHEBI:58210"/>
    </cofactor>
</comment>
<dbReference type="InterPro" id="IPR005720">
    <property type="entry name" value="Dihydroorotate_DH_cat"/>
</dbReference>
<organism evidence="8 9">
    <name type="scientific">Roseomonas acroporae</name>
    <dbReference type="NCBI Taxonomy" id="2937791"/>
    <lineage>
        <taxon>Bacteria</taxon>
        <taxon>Pseudomonadati</taxon>
        <taxon>Pseudomonadota</taxon>
        <taxon>Alphaproteobacteria</taxon>
        <taxon>Acetobacterales</taxon>
        <taxon>Roseomonadaceae</taxon>
        <taxon>Roseomonas</taxon>
    </lineage>
</organism>
<evidence type="ECO:0000256" key="1">
    <source>
        <dbReference type="ARBA" id="ARBA00001917"/>
    </source>
</evidence>
<evidence type="ECO:0000256" key="3">
    <source>
        <dbReference type="ARBA" id="ARBA00022630"/>
    </source>
</evidence>
<accession>A0A9X2BV53</accession>
<dbReference type="PANTHER" id="PTHR48109">
    <property type="entry name" value="DIHYDROOROTATE DEHYDROGENASE (QUINONE), MITOCHONDRIAL-RELATED"/>
    <property type="match status" value="1"/>
</dbReference>
<reference evidence="8" key="1">
    <citation type="submission" date="2022-04" db="EMBL/GenBank/DDBJ databases">
        <title>Roseomonas acroporae sp. nov., isolated from coral Acropora digitifera.</title>
        <authorList>
            <person name="Sun H."/>
        </authorList>
    </citation>
    <scope>NUCLEOTIDE SEQUENCE</scope>
    <source>
        <strain evidence="8">NAR14</strain>
    </source>
</reference>
<dbReference type="GO" id="GO:0006221">
    <property type="term" value="P:pyrimidine nucleotide biosynthetic process"/>
    <property type="evidence" value="ECO:0007669"/>
    <property type="project" value="UniProtKB-KW"/>
</dbReference>
<sequence length="357" mass="37205">MSAALEVTVGSLRLKNPVIAAAAEHMIDAAGVRAAIAAGAGAVVVKSTNESEAAKEQLRRAEYLALDADWRPVPWGPAAPRDVTLATRSGLAPQPFDAWLEQTVALDRLARAHDALLVPSLILADLDAALGLARRVEQAGLRLLEFNIGTPYASQAAKGAVSTELLPGRVAEIVGRLRAAVSLPLWIKITGQSERVPELAAAAFGAGAQSVVMAGRLLGLVPDLDSHEPMLGTSLGIGGYWNLPLTCHWLALSRARLGPGAPLIGINGARDGQDVARMMLAGASAVGLASAVMLRGYGVLPDSVAQLERYLAGKGMTAAALIGRAADRRRSFAEMPPLGEHWREFIPPTGIDGATGE</sequence>
<keyword evidence="9" id="KW-1185">Reference proteome</keyword>
<keyword evidence="5" id="KW-0665">Pyrimidine biosynthesis</keyword>
<evidence type="ECO:0000259" key="7">
    <source>
        <dbReference type="Pfam" id="PF01180"/>
    </source>
</evidence>
<proteinExistence type="predicted"/>
<gene>
    <name evidence="8" type="ORF">M0638_18125</name>
</gene>
<keyword evidence="4" id="KW-0288">FMN</keyword>
<evidence type="ECO:0000313" key="9">
    <source>
        <dbReference type="Proteomes" id="UP001139516"/>
    </source>
</evidence>
<keyword evidence="6" id="KW-0560">Oxidoreductase</keyword>
<dbReference type="InterPro" id="IPR013785">
    <property type="entry name" value="Aldolase_TIM"/>
</dbReference>
<feature type="domain" description="Dihydroorotate dehydrogenase catalytic" evidence="7">
    <location>
        <begin position="142"/>
        <end position="310"/>
    </location>
</feature>
<dbReference type="EMBL" id="JALPRX010000078">
    <property type="protein sequence ID" value="MCK8786298.1"/>
    <property type="molecule type" value="Genomic_DNA"/>
</dbReference>
<dbReference type="Proteomes" id="UP001139516">
    <property type="component" value="Unassembled WGS sequence"/>
</dbReference>
<evidence type="ECO:0000256" key="4">
    <source>
        <dbReference type="ARBA" id="ARBA00022643"/>
    </source>
</evidence>